<dbReference type="Proteomes" id="UP000192393">
    <property type="component" value="Unassembled WGS sequence"/>
</dbReference>
<keyword evidence="2" id="KW-0472">Membrane</keyword>
<name>A0A1W1ZB20_9FLAO</name>
<evidence type="ECO:0000313" key="3">
    <source>
        <dbReference type="EMBL" id="SMC45605.1"/>
    </source>
</evidence>
<dbReference type="OrthoDB" id="1095452at2"/>
<protein>
    <submittedName>
        <fullName evidence="3">Protein TonB</fullName>
    </submittedName>
</protein>
<keyword evidence="4" id="KW-1185">Reference proteome</keyword>
<evidence type="ECO:0000256" key="1">
    <source>
        <dbReference type="SAM" id="MobiDB-lite"/>
    </source>
</evidence>
<dbReference type="STRING" id="1434700.SAMN06296427_102345"/>
<feature type="region of interest" description="Disordered" evidence="1">
    <location>
        <begin position="108"/>
        <end position="169"/>
    </location>
</feature>
<feature type="compositionally biased region" description="Basic and acidic residues" evidence="1">
    <location>
        <begin position="124"/>
        <end position="140"/>
    </location>
</feature>
<proteinExistence type="predicted"/>
<evidence type="ECO:0000256" key="2">
    <source>
        <dbReference type="SAM" id="Phobius"/>
    </source>
</evidence>
<gene>
    <name evidence="3" type="ORF">SAMN06296427_102345</name>
</gene>
<keyword evidence="2" id="KW-1133">Transmembrane helix</keyword>
<dbReference type="AlphaFoldDB" id="A0A1W1ZB20"/>
<dbReference type="RefSeq" id="WP_084016495.1">
    <property type="nucleotide sequence ID" value="NZ_FWXS01000002.1"/>
</dbReference>
<dbReference type="EMBL" id="FWXS01000002">
    <property type="protein sequence ID" value="SMC45605.1"/>
    <property type="molecule type" value="Genomic_DNA"/>
</dbReference>
<reference evidence="3 4" key="1">
    <citation type="submission" date="2017-04" db="EMBL/GenBank/DDBJ databases">
        <authorList>
            <person name="Afonso C.L."/>
            <person name="Miller P.J."/>
            <person name="Scott M.A."/>
            <person name="Spackman E."/>
            <person name="Goraichik I."/>
            <person name="Dimitrov K.M."/>
            <person name="Suarez D.L."/>
            <person name="Swayne D.E."/>
        </authorList>
    </citation>
    <scope>NUCLEOTIDE SEQUENCE [LARGE SCALE GENOMIC DNA]</scope>
    <source>
        <strain evidence="3 4">CGMCC 1.12708</strain>
    </source>
</reference>
<organism evidence="3 4">
    <name type="scientific">Moheibacter sediminis</name>
    <dbReference type="NCBI Taxonomy" id="1434700"/>
    <lineage>
        <taxon>Bacteria</taxon>
        <taxon>Pseudomonadati</taxon>
        <taxon>Bacteroidota</taxon>
        <taxon>Flavobacteriia</taxon>
        <taxon>Flavobacteriales</taxon>
        <taxon>Weeksellaceae</taxon>
        <taxon>Moheibacter</taxon>
    </lineage>
</organism>
<feature type="transmembrane region" description="Helical" evidence="2">
    <location>
        <begin position="38"/>
        <end position="58"/>
    </location>
</feature>
<sequence length="298" mass="32784">MSDKHFKTLDDIVFENRNKEYGAYDLRTSERFNLTKSLLIGSLIVLLLVGGIVGYNYAINRSDEKERVVEIELTDVEIPDIPEEIIEDVPPPPPPPEVEVAEIRVVMPEPAPNPPKQETIPPQEDMKDKNLGDKNVEGDKPTSIQMPTTPPPGPTGDGKPKDKPAPTGNFTAREVSEMAIFPGCEKFKGKKEELQKCLAQKLNEQLGDQLSDFAETLNDRGESQAVAKLQFVIDKSGKIIQVKPMSGGSAELGRESKTALERIATRLSSSGKTIQPAKLEDGSPVNLVFQLPVKYVVQ</sequence>
<evidence type="ECO:0000313" key="4">
    <source>
        <dbReference type="Proteomes" id="UP000192393"/>
    </source>
</evidence>
<keyword evidence="2" id="KW-0812">Transmembrane</keyword>
<accession>A0A1W1ZB20</accession>